<reference evidence="8 9" key="1">
    <citation type="submission" date="2016-03" db="EMBL/GenBank/DDBJ databases">
        <title>Choanephora cucurbitarum.</title>
        <authorList>
            <person name="Min B."/>
            <person name="Park H."/>
            <person name="Park J.-H."/>
            <person name="Shin H.-D."/>
            <person name="Choi I.-G."/>
        </authorList>
    </citation>
    <scope>NUCLEOTIDE SEQUENCE [LARGE SCALE GENOMIC DNA]</scope>
    <source>
        <strain evidence="8 9">KUS-F28377</strain>
    </source>
</reference>
<keyword evidence="2" id="KW-0479">Metal-binding</keyword>
<evidence type="ECO:0000313" key="9">
    <source>
        <dbReference type="Proteomes" id="UP000093000"/>
    </source>
</evidence>
<evidence type="ECO:0000259" key="7">
    <source>
        <dbReference type="PROSITE" id="PS50115"/>
    </source>
</evidence>
<dbReference type="Pfam" id="PF01412">
    <property type="entry name" value="ArfGap"/>
    <property type="match status" value="1"/>
</dbReference>
<name>A0A1C7NDF9_9FUNG</name>
<sequence length="512" mass="58614">MSTRHARTADKATNEKHTKILKALLQKTPNKYCADCKKKDARWASWNLGIFVCIRCSGIHRSLGVHISKVKSVDLDTWVQDQVENMVRWGNERANKYWEANLRDKKPSEGNMEMWIRAKYEQKRWAMKGPIPDPSSLGGDDEDEEEQVVQKPSSPVKQQQRQEKPKQSEFANLDAFLGSSTPSSPANTHQSKPAAANQLQGADFFFDSAPATTTNTTNSSPQPQAKQASTQDQKLNDFKSSILSLYNNMPAAMASPSVPPQPMNGSFQNQMAGLNFGQQQPQQFSQQQFGQQQFGQQQFGQQQFGQFNQQQFGQQQFAQQQFNQPQQQFNQLHSMNNNNAWTNFASPVQPQPQGSQFFSSSNTTPAKKPEKKDVFADLLAMKPETPVYPNIADDVLKKVLIPVLPKESRMAYVRPDTIRMYIPPELDQDSDEDTRREKQRNQLKKKFIHKRLDRVTKKFKNATGQVKYTVLWENNPVEEVVPSEALQDHDDWDLVQHFEYQQAIRQSIRMEQ</sequence>
<dbReference type="InterPro" id="IPR001164">
    <property type="entry name" value="ArfGAP_dom"/>
</dbReference>
<dbReference type="GO" id="GO:0008270">
    <property type="term" value="F:zinc ion binding"/>
    <property type="evidence" value="ECO:0007669"/>
    <property type="project" value="UniProtKB-KW"/>
</dbReference>
<keyword evidence="1" id="KW-0343">GTPase activation</keyword>
<feature type="domain" description="Arf-GAP" evidence="7">
    <location>
        <begin position="15"/>
        <end position="125"/>
    </location>
</feature>
<dbReference type="AlphaFoldDB" id="A0A1C7NDF9"/>
<feature type="region of interest" description="Disordered" evidence="6">
    <location>
        <begin position="208"/>
        <end position="234"/>
    </location>
</feature>
<dbReference type="PROSITE" id="PS50115">
    <property type="entry name" value="ARFGAP"/>
    <property type="match status" value="1"/>
</dbReference>
<evidence type="ECO:0000313" key="8">
    <source>
        <dbReference type="EMBL" id="OBZ87000.1"/>
    </source>
</evidence>
<dbReference type="EMBL" id="LUGH01000254">
    <property type="protein sequence ID" value="OBZ87000.1"/>
    <property type="molecule type" value="Genomic_DNA"/>
</dbReference>
<feature type="compositionally biased region" description="Polar residues" evidence="6">
    <location>
        <begin position="225"/>
        <end position="234"/>
    </location>
</feature>
<dbReference type="InterPro" id="IPR038508">
    <property type="entry name" value="ArfGAP_dom_sf"/>
</dbReference>
<dbReference type="SUPFAM" id="SSF57863">
    <property type="entry name" value="ArfGap/RecO-like zinc finger"/>
    <property type="match status" value="1"/>
</dbReference>
<feature type="compositionally biased region" description="Low complexity" evidence="6">
    <location>
        <begin position="350"/>
        <end position="361"/>
    </location>
</feature>
<dbReference type="FunFam" id="1.10.220.150:FF:000009">
    <property type="entry name" value="stromal membrane-associated protein 1 isoform X1"/>
    <property type="match status" value="1"/>
</dbReference>
<dbReference type="CDD" id="cd08839">
    <property type="entry name" value="ArfGap_SMAP"/>
    <property type="match status" value="1"/>
</dbReference>
<feature type="compositionally biased region" description="Low complexity" evidence="6">
    <location>
        <begin position="208"/>
        <end position="224"/>
    </location>
</feature>
<proteinExistence type="predicted"/>
<dbReference type="InParanoid" id="A0A1C7NDF9"/>
<organism evidence="8 9">
    <name type="scientific">Choanephora cucurbitarum</name>
    <dbReference type="NCBI Taxonomy" id="101091"/>
    <lineage>
        <taxon>Eukaryota</taxon>
        <taxon>Fungi</taxon>
        <taxon>Fungi incertae sedis</taxon>
        <taxon>Mucoromycota</taxon>
        <taxon>Mucoromycotina</taxon>
        <taxon>Mucoromycetes</taxon>
        <taxon>Mucorales</taxon>
        <taxon>Mucorineae</taxon>
        <taxon>Choanephoraceae</taxon>
        <taxon>Choanephoroideae</taxon>
        <taxon>Choanephora</taxon>
    </lineage>
</organism>
<dbReference type="InterPro" id="IPR044732">
    <property type="entry name" value="ArfGAP_SMAP1-like"/>
</dbReference>
<dbReference type="STRING" id="101091.A0A1C7NDF9"/>
<gene>
    <name evidence="8" type="ORF">A0J61_04953</name>
</gene>
<dbReference type="PANTHER" id="PTHR45705:SF1">
    <property type="entry name" value="FI20236P1"/>
    <property type="match status" value="1"/>
</dbReference>
<feature type="compositionally biased region" description="Polar residues" evidence="6">
    <location>
        <begin position="150"/>
        <end position="159"/>
    </location>
</feature>
<protein>
    <recommendedName>
        <fullName evidence="7">Arf-GAP domain-containing protein</fullName>
    </recommendedName>
</protein>
<dbReference type="SMART" id="SM00105">
    <property type="entry name" value="ArfGap"/>
    <property type="match status" value="1"/>
</dbReference>
<dbReference type="PANTHER" id="PTHR45705">
    <property type="entry name" value="FI20236P1"/>
    <property type="match status" value="1"/>
</dbReference>
<evidence type="ECO:0000256" key="1">
    <source>
        <dbReference type="ARBA" id="ARBA00022468"/>
    </source>
</evidence>
<evidence type="ECO:0000256" key="2">
    <source>
        <dbReference type="ARBA" id="ARBA00022723"/>
    </source>
</evidence>
<evidence type="ECO:0000256" key="4">
    <source>
        <dbReference type="ARBA" id="ARBA00022833"/>
    </source>
</evidence>
<dbReference type="PRINTS" id="PR00405">
    <property type="entry name" value="REVINTRACTNG"/>
</dbReference>
<accession>A0A1C7NDF9</accession>
<keyword evidence="4" id="KW-0862">Zinc</keyword>
<keyword evidence="3 5" id="KW-0863">Zinc-finger</keyword>
<evidence type="ECO:0000256" key="5">
    <source>
        <dbReference type="PROSITE-ProRule" id="PRU00288"/>
    </source>
</evidence>
<evidence type="ECO:0000256" key="6">
    <source>
        <dbReference type="SAM" id="MobiDB-lite"/>
    </source>
</evidence>
<feature type="compositionally biased region" description="Polar residues" evidence="6">
    <location>
        <begin position="178"/>
        <end position="191"/>
    </location>
</feature>
<keyword evidence="9" id="KW-1185">Reference proteome</keyword>
<dbReference type="GO" id="GO:0005737">
    <property type="term" value="C:cytoplasm"/>
    <property type="evidence" value="ECO:0007669"/>
    <property type="project" value="TreeGrafter"/>
</dbReference>
<dbReference type="InterPro" id="IPR051718">
    <property type="entry name" value="ARF_GTPase-activating"/>
</dbReference>
<comment type="caution">
    <text evidence="8">The sequence shown here is derived from an EMBL/GenBank/DDBJ whole genome shotgun (WGS) entry which is preliminary data.</text>
</comment>
<feature type="region of interest" description="Disordered" evidence="6">
    <location>
        <begin position="176"/>
        <end position="195"/>
    </location>
</feature>
<feature type="region of interest" description="Disordered" evidence="6">
    <location>
        <begin position="126"/>
        <end position="167"/>
    </location>
</feature>
<dbReference type="OrthoDB" id="10266696at2759"/>
<dbReference type="GO" id="GO:0005096">
    <property type="term" value="F:GTPase activator activity"/>
    <property type="evidence" value="ECO:0007669"/>
    <property type="project" value="UniProtKB-KW"/>
</dbReference>
<evidence type="ECO:0000256" key="3">
    <source>
        <dbReference type="ARBA" id="ARBA00022771"/>
    </source>
</evidence>
<dbReference type="InterPro" id="IPR037278">
    <property type="entry name" value="ARFGAP/RecO"/>
</dbReference>
<dbReference type="Gene3D" id="1.10.220.150">
    <property type="entry name" value="Arf GTPase activating protein"/>
    <property type="match status" value="1"/>
</dbReference>
<dbReference type="Proteomes" id="UP000093000">
    <property type="component" value="Unassembled WGS sequence"/>
</dbReference>
<feature type="region of interest" description="Disordered" evidence="6">
    <location>
        <begin position="350"/>
        <end position="369"/>
    </location>
</feature>